<reference evidence="2 3" key="1">
    <citation type="journal article" date="2016" name="Mol. Biol. Evol.">
        <title>Comparative Genomics of Early-Diverging Mushroom-Forming Fungi Provides Insights into the Origins of Lignocellulose Decay Capabilities.</title>
        <authorList>
            <person name="Nagy L.G."/>
            <person name="Riley R."/>
            <person name="Tritt A."/>
            <person name="Adam C."/>
            <person name="Daum C."/>
            <person name="Floudas D."/>
            <person name="Sun H."/>
            <person name="Yadav J.S."/>
            <person name="Pangilinan J."/>
            <person name="Larsson K.H."/>
            <person name="Matsuura K."/>
            <person name="Barry K."/>
            <person name="Labutti K."/>
            <person name="Kuo R."/>
            <person name="Ohm R.A."/>
            <person name="Bhattacharya S.S."/>
            <person name="Shirouzu T."/>
            <person name="Yoshinaga Y."/>
            <person name="Martin F.M."/>
            <person name="Grigoriev I.V."/>
            <person name="Hibbett D.S."/>
        </authorList>
    </citation>
    <scope>NUCLEOTIDE SEQUENCE [LARGE SCALE GENOMIC DNA]</scope>
    <source>
        <strain evidence="2 3">CBS 109695</strain>
    </source>
</reference>
<accession>A0A167WFU5</accession>
<sequence length="403" mass="43693">MASLPADQGGNSDGNSRRSGRPRGSKNKDKDKEKPTNPRVKRKGRVDAEAIADGSEAGQSESQQSEKADRVIWMAEETKALVDFLHKNKAASREGNFRSSIWHAATTHINASFPKAATKKKIQLKPTMAAINDYKKKSGCHWDNDRGANIQGTAAAEVWDAATQSKPILKHFRNNGWAYYEKMSELNPGAEAKGDLTYSPIMTMSTTTHPDTTTPDIHEDDDDVDAAHMNTAGSLTMIDAGAAGSSTLFSSPRKKRKNTNEDASLPSASQTGYSAPPSSSAPSQGSMAKKRRSTKAEPQVVDVNGIRVQQLLNGYTDMQSSLREVSRQINTDPSADAQAEACEIVRSSESPFNMDEQVILFDAFADDPRQVTSFLGAGRLTALQEHLSRNMICKKTASSEAAV</sequence>
<dbReference type="AlphaFoldDB" id="A0A167WFU5"/>
<feature type="compositionally biased region" description="Low complexity" evidence="1">
    <location>
        <begin position="54"/>
        <end position="63"/>
    </location>
</feature>
<dbReference type="EMBL" id="KV417806">
    <property type="protein sequence ID" value="KZP06048.1"/>
    <property type="molecule type" value="Genomic_DNA"/>
</dbReference>
<name>A0A167WFU5_9AGAM</name>
<feature type="compositionally biased region" description="Low complexity" evidence="1">
    <location>
        <begin position="274"/>
        <end position="283"/>
    </location>
</feature>
<dbReference type="Proteomes" id="UP000076532">
    <property type="component" value="Unassembled WGS sequence"/>
</dbReference>
<protein>
    <recommendedName>
        <fullName evidence="4">Myb/SANT-like domain-containing protein</fullName>
    </recommendedName>
</protein>
<dbReference type="OrthoDB" id="2690769at2759"/>
<dbReference type="PANTHER" id="PTHR46934:SF12">
    <property type="entry name" value="MYB_SANT-LIKE DOMAIN-CONTAINING PROTEIN"/>
    <property type="match status" value="1"/>
</dbReference>
<proteinExistence type="predicted"/>
<keyword evidence="3" id="KW-1185">Reference proteome</keyword>
<feature type="region of interest" description="Disordered" evidence="1">
    <location>
        <begin position="244"/>
        <end position="299"/>
    </location>
</feature>
<feature type="region of interest" description="Disordered" evidence="1">
    <location>
        <begin position="205"/>
        <end position="224"/>
    </location>
</feature>
<evidence type="ECO:0000313" key="2">
    <source>
        <dbReference type="EMBL" id="KZP06048.1"/>
    </source>
</evidence>
<feature type="region of interest" description="Disordered" evidence="1">
    <location>
        <begin position="1"/>
        <end position="69"/>
    </location>
</feature>
<evidence type="ECO:0008006" key="4">
    <source>
        <dbReference type="Google" id="ProtNLM"/>
    </source>
</evidence>
<feature type="compositionally biased region" description="Basic and acidic residues" evidence="1">
    <location>
        <begin position="26"/>
        <end position="36"/>
    </location>
</feature>
<gene>
    <name evidence="2" type="ORF">FIBSPDRAFT_903077</name>
</gene>
<evidence type="ECO:0000313" key="3">
    <source>
        <dbReference type="Proteomes" id="UP000076532"/>
    </source>
</evidence>
<evidence type="ECO:0000256" key="1">
    <source>
        <dbReference type="SAM" id="MobiDB-lite"/>
    </source>
</evidence>
<organism evidence="2 3">
    <name type="scientific">Athelia psychrophila</name>
    <dbReference type="NCBI Taxonomy" id="1759441"/>
    <lineage>
        <taxon>Eukaryota</taxon>
        <taxon>Fungi</taxon>
        <taxon>Dikarya</taxon>
        <taxon>Basidiomycota</taxon>
        <taxon>Agaricomycotina</taxon>
        <taxon>Agaricomycetes</taxon>
        <taxon>Agaricomycetidae</taxon>
        <taxon>Atheliales</taxon>
        <taxon>Atheliaceae</taxon>
        <taxon>Athelia</taxon>
    </lineage>
</organism>
<feature type="compositionally biased region" description="Low complexity" evidence="1">
    <location>
        <begin position="205"/>
        <end position="215"/>
    </location>
</feature>
<dbReference type="PANTHER" id="PTHR46934">
    <property type="entry name" value="MYB_DNA-BIND_3 DOMAIN-CONTAINING PROTEIN-RELATED"/>
    <property type="match status" value="1"/>
</dbReference>